<dbReference type="EMBL" id="AP025739">
    <property type="protein sequence ID" value="BDI32948.1"/>
    <property type="molecule type" value="Genomic_DNA"/>
</dbReference>
<feature type="domain" description="Glycoside hydrolase family 2 immunoglobulin-like beta-sandwich" evidence="4">
    <location>
        <begin position="252"/>
        <end position="339"/>
    </location>
</feature>
<keyword evidence="2" id="KW-0378">Hydrolase</keyword>
<organism evidence="6 7">
    <name type="scientific">Capsulimonas corticalis</name>
    <dbReference type="NCBI Taxonomy" id="2219043"/>
    <lineage>
        <taxon>Bacteria</taxon>
        <taxon>Bacillati</taxon>
        <taxon>Armatimonadota</taxon>
        <taxon>Armatimonadia</taxon>
        <taxon>Capsulimonadales</taxon>
        <taxon>Capsulimonadaceae</taxon>
        <taxon>Capsulimonas</taxon>
    </lineage>
</organism>
<gene>
    <name evidence="6" type="ORF">CCAX7_49990</name>
</gene>
<dbReference type="InterPro" id="IPR017853">
    <property type="entry name" value="GH"/>
</dbReference>
<dbReference type="OrthoDB" id="9801077at2"/>
<evidence type="ECO:0000259" key="5">
    <source>
        <dbReference type="Pfam" id="PF02836"/>
    </source>
</evidence>
<keyword evidence="3" id="KW-0326">Glycosidase</keyword>
<dbReference type="Gene3D" id="3.20.20.80">
    <property type="entry name" value="Glycosidases"/>
    <property type="match status" value="1"/>
</dbReference>
<dbReference type="Pfam" id="PF00703">
    <property type="entry name" value="Glyco_hydro_2"/>
    <property type="match status" value="1"/>
</dbReference>
<dbReference type="Pfam" id="PF02836">
    <property type="entry name" value="Glyco_hydro_2_C"/>
    <property type="match status" value="1"/>
</dbReference>
<dbReference type="GO" id="GO:0005975">
    <property type="term" value="P:carbohydrate metabolic process"/>
    <property type="evidence" value="ECO:0007669"/>
    <property type="project" value="InterPro"/>
</dbReference>
<dbReference type="AlphaFoldDB" id="A0A402CPN6"/>
<dbReference type="InterPro" id="IPR008979">
    <property type="entry name" value="Galactose-bd-like_sf"/>
</dbReference>
<dbReference type="PANTHER" id="PTHR42732:SF2">
    <property type="entry name" value="BETA-MANNOSIDASE"/>
    <property type="match status" value="1"/>
</dbReference>
<dbReference type="PANTHER" id="PTHR42732">
    <property type="entry name" value="BETA-GALACTOSIDASE"/>
    <property type="match status" value="1"/>
</dbReference>
<reference evidence="6 7" key="1">
    <citation type="journal article" date="2019" name="Int. J. Syst. Evol. Microbiol.">
        <title>Capsulimonas corticalis gen. nov., sp. nov., an aerobic capsulated bacterium, of a novel bacterial order, Capsulimonadales ord. nov., of the class Armatimonadia of the phylum Armatimonadetes.</title>
        <authorList>
            <person name="Li J."/>
            <person name="Kudo C."/>
            <person name="Tonouchi A."/>
        </authorList>
    </citation>
    <scope>NUCLEOTIDE SEQUENCE [LARGE SCALE GENOMIC DNA]</scope>
    <source>
        <strain evidence="6 7">AX-7</strain>
    </source>
</reference>
<dbReference type="InterPro" id="IPR051913">
    <property type="entry name" value="GH2_Domain-Containing"/>
</dbReference>
<feature type="domain" description="Glycoside hydrolase family 2 catalytic" evidence="5">
    <location>
        <begin position="349"/>
        <end position="544"/>
    </location>
</feature>
<evidence type="ECO:0000256" key="2">
    <source>
        <dbReference type="ARBA" id="ARBA00022801"/>
    </source>
</evidence>
<evidence type="ECO:0000313" key="7">
    <source>
        <dbReference type="Proteomes" id="UP000287394"/>
    </source>
</evidence>
<sequence length="1072" mass="117783">MKKIISAAVLLFALGVGSSTPRMARAEDISGSGWRLWPDSQAQWKDDKLYLPSEVKLSELPVNAPTGGWAALGGQQGIPVTLPSTVEEHYWGKMGFRPYTRDVAAIGTGDKGVQNGSYNGVSWWWRSVETPRIKPGQRLIVHVRGARLRTEVYCNGKLRGYNIMTELPFDSDVTDAVEPGKPAQIALRITNPGGFLDWNDFFPMHGFKWGDYTFPGSHGFGGLDSGVTLSVRDDVSVSDLATINNPDLHRVRLIAEVKSVSQDYNGPVHLQIRHAGSTVWSGDVPVSLHAGETKSVEADAQVAGAIPWSLDHPELYQATAAIGKANAATSGRTTDFGFRFFTAVGVEKIDDPYLTLNDKRIVVRSAISWGFWGRNGLWPDTEMATREITAAKALGLNTLQSHRNLSKPMVLDLQDRMGLLRYEEPGSGQSSYGNRYGVTKDVTIDAKDGFSPGVIDTSGTGPDAEPIEFYEKYEEEKILEMVKRDRSHPSLIMFTLQNEGGWVDSTNPRIYRIMREIRALDPSRIVLLNSGVMAHRAQALMLPYSDTITYSNKTDLWGGWRDEHSVGGPGNYTSDLYTDPTHYSQRTPENGKGAISAWGEMLGVGTPDNFQQLMASFDKNHSTGYDYQDDKRVLDATHDFLDKWGFRKAFPTDASYYNTVGDKSYFFWQKIIEQARADNANDYLVISGWESTTIDNHSGIVDNHRFFKGDPKILHRASVPEMLVVRPRRLALAKGQHDLIDVFLVNETGRMGPHTLNITVKRPNGSVLSTVSKAVRAEGGNTYGQLLDEGIEFTADTAGMLSVEASLTPDTGASTEKSLTQSEKVNVIDAAPSFASAPKVAVLEENQDIANVLTNTLHITPSKYDPSDATANVIVFASKGKDPDFDALASKNGAPQGGPSALDSALDKVKNNGARLVLWPNGERSARWMAHQLADRKVVTLDDWVQHTGASWFGSWYFVRKHWLFAGLPADCVMDWRYDNSWNPQRSNGDDDSTGGAVLSAPGLEVACGYTNNEKKTLIGASAVVLPYGKGQVVWYCFPQLLDALTKDHLATNTAVAQRLLANAVFTPMAAK</sequence>
<evidence type="ECO:0000256" key="3">
    <source>
        <dbReference type="ARBA" id="ARBA00023295"/>
    </source>
</evidence>
<dbReference type="RefSeq" id="WP_119319368.1">
    <property type="nucleotide sequence ID" value="NZ_AP025739.1"/>
</dbReference>
<proteinExistence type="inferred from homology"/>
<dbReference type="InterPro" id="IPR013783">
    <property type="entry name" value="Ig-like_fold"/>
</dbReference>
<evidence type="ECO:0000259" key="4">
    <source>
        <dbReference type="Pfam" id="PF00703"/>
    </source>
</evidence>
<dbReference type="Proteomes" id="UP000287394">
    <property type="component" value="Chromosome"/>
</dbReference>
<dbReference type="KEGG" id="ccot:CCAX7_49990"/>
<dbReference type="Gene3D" id="2.60.120.260">
    <property type="entry name" value="Galactose-binding domain-like"/>
    <property type="match status" value="1"/>
</dbReference>
<name>A0A402CPN6_9BACT</name>
<accession>A0A402CPN6</accession>
<keyword evidence="7" id="KW-1185">Reference proteome</keyword>
<protein>
    <submittedName>
        <fullName evidence="6">Uncharacterized protein</fullName>
    </submittedName>
</protein>
<dbReference type="Gene3D" id="2.60.40.10">
    <property type="entry name" value="Immunoglobulins"/>
    <property type="match status" value="1"/>
</dbReference>
<comment type="similarity">
    <text evidence="1">Belongs to the glycosyl hydrolase 2 family.</text>
</comment>
<dbReference type="SUPFAM" id="SSF49785">
    <property type="entry name" value="Galactose-binding domain-like"/>
    <property type="match status" value="1"/>
</dbReference>
<dbReference type="GO" id="GO:0004553">
    <property type="term" value="F:hydrolase activity, hydrolyzing O-glycosyl compounds"/>
    <property type="evidence" value="ECO:0007669"/>
    <property type="project" value="InterPro"/>
</dbReference>
<dbReference type="SUPFAM" id="SSF49303">
    <property type="entry name" value="beta-Galactosidase/glucuronidase domain"/>
    <property type="match status" value="1"/>
</dbReference>
<dbReference type="InterPro" id="IPR006103">
    <property type="entry name" value="Glyco_hydro_2_cat"/>
</dbReference>
<evidence type="ECO:0000313" key="6">
    <source>
        <dbReference type="EMBL" id="BDI32948.1"/>
    </source>
</evidence>
<dbReference type="SUPFAM" id="SSF51445">
    <property type="entry name" value="(Trans)glycosidases"/>
    <property type="match status" value="1"/>
</dbReference>
<dbReference type="InterPro" id="IPR006102">
    <property type="entry name" value="Ig-like_GH2"/>
</dbReference>
<evidence type="ECO:0000256" key="1">
    <source>
        <dbReference type="ARBA" id="ARBA00007401"/>
    </source>
</evidence>
<dbReference type="InterPro" id="IPR036156">
    <property type="entry name" value="Beta-gal/glucu_dom_sf"/>
</dbReference>